<evidence type="ECO:0000313" key="2">
    <source>
        <dbReference type="Proteomes" id="UP000830167"/>
    </source>
</evidence>
<dbReference type="Proteomes" id="UP000830167">
    <property type="component" value="Chromosome"/>
</dbReference>
<sequence length="101" mass="11976">MNNDWIRLDLNNPVFQRTLFHLSKQEQLAVLGTLRKLTDMNWNQMHRDSGLKWELIHSRCGSMGEKLYSFRIGKGFRAIAYRDGCWLRVLSLHPDHDSAYR</sequence>
<keyword evidence="2" id="KW-1185">Reference proteome</keyword>
<evidence type="ECO:0008006" key="3">
    <source>
        <dbReference type="Google" id="ProtNLM"/>
    </source>
</evidence>
<organism evidence="1 2">
    <name type="scientific">Fodinisporobacter ferrooxydans</name>
    <dbReference type="NCBI Taxonomy" id="2901836"/>
    <lineage>
        <taxon>Bacteria</taxon>
        <taxon>Bacillati</taxon>
        <taxon>Bacillota</taxon>
        <taxon>Bacilli</taxon>
        <taxon>Bacillales</taxon>
        <taxon>Alicyclobacillaceae</taxon>
        <taxon>Fodinisporobacter</taxon>
    </lineage>
</organism>
<gene>
    <name evidence="1" type="ORF">LSG31_03765</name>
</gene>
<dbReference type="RefSeq" id="WP_347438075.1">
    <property type="nucleotide sequence ID" value="NZ_CP089291.1"/>
</dbReference>
<protein>
    <recommendedName>
        <fullName evidence="3">Cytotoxic translational repressor of toxin-antitoxin stability system</fullName>
    </recommendedName>
</protein>
<accession>A0ABY4CLK2</accession>
<reference evidence="1" key="1">
    <citation type="submission" date="2021-12" db="EMBL/GenBank/DDBJ databases">
        <title>Alicyclobacillaceae gen. nov., sp. nov., isolated from chalcocite enrichment system.</title>
        <authorList>
            <person name="Jiang Z."/>
        </authorList>
    </citation>
    <scope>NUCLEOTIDE SEQUENCE</scope>
    <source>
        <strain evidence="1">MYW30-H2</strain>
    </source>
</reference>
<proteinExistence type="predicted"/>
<evidence type="ECO:0000313" key="1">
    <source>
        <dbReference type="EMBL" id="UOF91382.1"/>
    </source>
</evidence>
<dbReference type="EMBL" id="CP089291">
    <property type="protein sequence ID" value="UOF91382.1"/>
    <property type="molecule type" value="Genomic_DNA"/>
</dbReference>
<name>A0ABY4CLK2_9BACL</name>